<dbReference type="Proteomes" id="UP000676996">
    <property type="component" value="Unassembled WGS sequence"/>
</dbReference>
<name>A0A8T4IEE2_9SPHN</name>
<evidence type="ECO:0000313" key="3">
    <source>
        <dbReference type="Proteomes" id="UP000676996"/>
    </source>
</evidence>
<feature type="domain" description="PRC-barrel" evidence="1">
    <location>
        <begin position="14"/>
        <end position="76"/>
    </location>
</feature>
<organism evidence="2 3">
    <name type="scientific">Stakelama marina</name>
    <dbReference type="NCBI Taxonomy" id="2826939"/>
    <lineage>
        <taxon>Bacteria</taxon>
        <taxon>Pseudomonadati</taxon>
        <taxon>Pseudomonadota</taxon>
        <taxon>Alphaproteobacteria</taxon>
        <taxon>Sphingomonadales</taxon>
        <taxon>Sphingomonadaceae</taxon>
        <taxon>Stakelama</taxon>
    </lineage>
</organism>
<proteinExistence type="predicted"/>
<evidence type="ECO:0000259" key="1">
    <source>
        <dbReference type="Pfam" id="PF05239"/>
    </source>
</evidence>
<dbReference type="Gene3D" id="2.30.30.240">
    <property type="entry name" value="PRC-barrel domain"/>
    <property type="match status" value="1"/>
</dbReference>
<dbReference type="InterPro" id="IPR011033">
    <property type="entry name" value="PRC_barrel-like_sf"/>
</dbReference>
<dbReference type="Pfam" id="PF05239">
    <property type="entry name" value="PRC"/>
    <property type="match status" value="1"/>
</dbReference>
<accession>A0A8T4IEE2</accession>
<dbReference type="InterPro" id="IPR027275">
    <property type="entry name" value="PRC-brl_dom"/>
</dbReference>
<sequence>MSEVNDLDDHSLISSARVEGTAVYDRRAKKVGTIHSILIDKVSGQARYAVLSFGGFMGLGSRVYPLPWDLLVYDPELKGYGLTVTQEDVEAAPYMALDKADRPHEIPEPAYRHWDEYL</sequence>
<dbReference type="AlphaFoldDB" id="A0A8T4IEE2"/>
<dbReference type="PANTHER" id="PTHR36505:SF1">
    <property type="entry name" value="BLR1072 PROTEIN"/>
    <property type="match status" value="1"/>
</dbReference>
<comment type="caution">
    <text evidence="2">The sequence shown here is derived from an EMBL/GenBank/DDBJ whole genome shotgun (WGS) entry which is preliminary data.</text>
</comment>
<gene>
    <name evidence="2" type="ORF">J7S20_10910</name>
</gene>
<reference evidence="2" key="1">
    <citation type="submission" date="2021-04" db="EMBL/GenBank/DDBJ databases">
        <title>Ouciella asimina sp. nov., isolated from the surface seawater in the hydrothermal field of Okinawa Trough.</title>
        <authorList>
            <person name="Shuang W."/>
        </authorList>
    </citation>
    <scope>NUCLEOTIDE SEQUENCE</scope>
    <source>
        <strain evidence="2">LXI357</strain>
    </source>
</reference>
<dbReference type="EMBL" id="JAGRQC010000003">
    <property type="protein sequence ID" value="MBR0553017.1"/>
    <property type="molecule type" value="Genomic_DNA"/>
</dbReference>
<protein>
    <submittedName>
        <fullName evidence="2">PRC-barrel domain-containing protein</fullName>
    </submittedName>
</protein>
<dbReference type="RefSeq" id="WP_284054267.1">
    <property type="nucleotide sequence ID" value="NZ_JAGRQC010000003.1"/>
</dbReference>
<evidence type="ECO:0000313" key="2">
    <source>
        <dbReference type="EMBL" id="MBR0553017.1"/>
    </source>
</evidence>
<dbReference type="SUPFAM" id="SSF50346">
    <property type="entry name" value="PRC-barrel domain"/>
    <property type="match status" value="1"/>
</dbReference>
<keyword evidence="3" id="KW-1185">Reference proteome</keyword>
<dbReference type="PANTHER" id="PTHR36505">
    <property type="entry name" value="BLR1072 PROTEIN"/>
    <property type="match status" value="1"/>
</dbReference>